<dbReference type="RefSeq" id="WP_196935584.1">
    <property type="nucleotide sequence ID" value="NZ_MU158698.1"/>
</dbReference>
<reference evidence="1" key="1">
    <citation type="submission" date="2018-02" db="EMBL/GenBank/DDBJ databases">
        <authorList>
            <person name="Vasarhelyi B.M."/>
            <person name="Deshmukh S."/>
            <person name="Balint B."/>
            <person name="Kukolya J."/>
        </authorList>
    </citation>
    <scope>NUCLEOTIDE SEQUENCE</scope>
    <source>
        <strain evidence="1">KB22</strain>
    </source>
</reference>
<accession>A0A928YQL1</accession>
<evidence type="ECO:0000313" key="1">
    <source>
        <dbReference type="EMBL" id="MBE8713160.1"/>
    </source>
</evidence>
<protein>
    <submittedName>
        <fullName evidence="1">Uncharacterized protein</fullName>
    </submittedName>
</protein>
<dbReference type="AlphaFoldDB" id="A0A928YQL1"/>
<gene>
    <name evidence="1" type="ORF">C4F49_05670</name>
</gene>
<organism evidence="1 2">
    <name type="scientific">Sphingobacterium hungaricum</name>
    <dbReference type="NCBI Taxonomy" id="2082723"/>
    <lineage>
        <taxon>Bacteria</taxon>
        <taxon>Pseudomonadati</taxon>
        <taxon>Bacteroidota</taxon>
        <taxon>Sphingobacteriia</taxon>
        <taxon>Sphingobacteriales</taxon>
        <taxon>Sphingobacteriaceae</taxon>
        <taxon>Sphingobacterium</taxon>
    </lineage>
</organism>
<dbReference type="EMBL" id="PRDK01000003">
    <property type="protein sequence ID" value="MBE8713160.1"/>
    <property type="molecule type" value="Genomic_DNA"/>
</dbReference>
<proteinExistence type="predicted"/>
<name>A0A928YQL1_9SPHI</name>
<comment type="caution">
    <text evidence="1">The sequence shown here is derived from an EMBL/GenBank/DDBJ whole genome shotgun (WGS) entry which is preliminary data.</text>
</comment>
<dbReference type="Proteomes" id="UP000616201">
    <property type="component" value="Unassembled WGS sequence"/>
</dbReference>
<sequence>MLISATPIFSSMIDKGTILQVVMQLEIETTSKSNTQNEDLHDSGTKFFNATTSEYPSYSKGVENNSKQKHYLKNEISICAYHPTVPTPPPNC</sequence>
<keyword evidence="2" id="KW-1185">Reference proteome</keyword>
<evidence type="ECO:0000313" key="2">
    <source>
        <dbReference type="Proteomes" id="UP000616201"/>
    </source>
</evidence>